<evidence type="ECO:0000313" key="1">
    <source>
        <dbReference type="EMBL" id="KAK6756395.1"/>
    </source>
</evidence>
<evidence type="ECO:0000313" key="2">
    <source>
        <dbReference type="Proteomes" id="UP001303046"/>
    </source>
</evidence>
<organism evidence="1 2">
    <name type="scientific">Necator americanus</name>
    <name type="common">Human hookworm</name>
    <dbReference type="NCBI Taxonomy" id="51031"/>
    <lineage>
        <taxon>Eukaryota</taxon>
        <taxon>Metazoa</taxon>
        <taxon>Ecdysozoa</taxon>
        <taxon>Nematoda</taxon>
        <taxon>Chromadorea</taxon>
        <taxon>Rhabditida</taxon>
        <taxon>Rhabditina</taxon>
        <taxon>Rhabditomorpha</taxon>
        <taxon>Strongyloidea</taxon>
        <taxon>Ancylostomatidae</taxon>
        <taxon>Bunostominae</taxon>
        <taxon>Necator</taxon>
    </lineage>
</organism>
<dbReference type="Proteomes" id="UP001303046">
    <property type="component" value="Unassembled WGS sequence"/>
</dbReference>
<protein>
    <submittedName>
        <fullName evidence="1">Uncharacterized protein</fullName>
    </submittedName>
</protein>
<reference evidence="1 2" key="1">
    <citation type="submission" date="2023-08" db="EMBL/GenBank/DDBJ databases">
        <title>A Necator americanus chromosomal reference genome.</title>
        <authorList>
            <person name="Ilik V."/>
            <person name="Petrzelkova K.J."/>
            <person name="Pardy F."/>
            <person name="Fuh T."/>
            <person name="Niatou-Singa F.S."/>
            <person name="Gouil Q."/>
            <person name="Baker L."/>
            <person name="Ritchie M.E."/>
            <person name="Jex A.R."/>
            <person name="Gazzola D."/>
            <person name="Li H."/>
            <person name="Toshio Fujiwara R."/>
            <person name="Zhan B."/>
            <person name="Aroian R.V."/>
            <person name="Pafco B."/>
            <person name="Schwarz E.M."/>
        </authorList>
    </citation>
    <scope>NUCLEOTIDE SEQUENCE [LARGE SCALE GENOMIC DNA]</scope>
    <source>
        <strain evidence="1 2">Aroian</strain>
        <tissue evidence="1">Whole animal</tissue>
    </source>
</reference>
<name>A0ABR1E119_NECAM</name>
<proteinExistence type="predicted"/>
<gene>
    <name evidence="1" type="primary">Necator_chrV.g19463</name>
    <name evidence="1" type="ORF">RB195_014671</name>
</gene>
<dbReference type="EMBL" id="JAVFWL010000005">
    <property type="protein sequence ID" value="KAK6756395.1"/>
    <property type="molecule type" value="Genomic_DNA"/>
</dbReference>
<keyword evidence="2" id="KW-1185">Reference proteome</keyword>
<sequence>MKEGKRRKRKKLRKEESEKREGKFVRCLYSINEELYMKCTWSSIGNTSDRNRNLNFSQWMSYPQLIIVSFLDDFLNESGFQYDQVLKKVRLTRAIKDAALLHYEKRQEQNGPSS</sequence>
<comment type="caution">
    <text evidence="1">The sequence shown here is derived from an EMBL/GenBank/DDBJ whole genome shotgun (WGS) entry which is preliminary data.</text>
</comment>
<accession>A0ABR1E119</accession>